<evidence type="ECO:0000256" key="1">
    <source>
        <dbReference type="ARBA" id="ARBA00001947"/>
    </source>
</evidence>
<gene>
    <name evidence="11" type="ORF">C0630_09345</name>
</gene>
<proteinExistence type="inferred from homology"/>
<evidence type="ECO:0000256" key="7">
    <source>
        <dbReference type="ARBA" id="ARBA00022833"/>
    </source>
</evidence>
<evidence type="ECO:0000256" key="4">
    <source>
        <dbReference type="ARBA" id="ARBA00012982"/>
    </source>
</evidence>
<dbReference type="EMBL" id="PKUN01000010">
    <property type="protein sequence ID" value="PLX61733.1"/>
    <property type="molecule type" value="Genomic_DNA"/>
</dbReference>
<dbReference type="UniPathway" id="UPA00391"/>
<dbReference type="STRING" id="1111735.GCA_000428045_03788"/>
<dbReference type="PANTHER" id="PTHR12589">
    <property type="entry name" value="PYRUVOYL TETRAHYDROBIOPTERIN SYNTHASE"/>
    <property type="match status" value="1"/>
</dbReference>
<sequence length="411" mass="47004">MHCLECGKTVSQLDNGHLLECSNLTIQEYAIRHQLPLDLILHSDQINQPDHIENYARPVARPTEAARQALLGLRWAGLLQENDGFVDVAGEVRRLDLLLWTLNHLVDYGFQFHQIYEYRSDTHRVVAKNLLRAPLRNLVHDWAMPEPPPAFLGALAVYMAHRAEWHAGYLFMLFSRPIYAEAVHEHLACNFHIHCQVLDASGESDATGGSLLRTLTLADGDKLLELMKDRLMTMPTAWERFQAITPQASVTKELVFDSAHFITDHPAKCSNLHGGRYVLQVEVTGRIDPVTGCVVDYGYLKRVVNRLIIERFDHHHLNYAAEELAWRSSTEMLCVYIWEQLIEYLPGLSGIRLYETTNSWCDYQGRSLAEQQVQGSESLLYPFRAKSDYTELRRRLIQQPGKPRMTACSVS</sequence>
<evidence type="ECO:0000256" key="2">
    <source>
        <dbReference type="ARBA" id="ARBA00005061"/>
    </source>
</evidence>
<dbReference type="GO" id="GO:0046872">
    <property type="term" value="F:metal ion binding"/>
    <property type="evidence" value="ECO:0007669"/>
    <property type="project" value="UniProtKB-KW"/>
</dbReference>
<keyword evidence="8" id="KW-0456">Lyase</keyword>
<evidence type="ECO:0000256" key="10">
    <source>
        <dbReference type="ARBA" id="ARBA00048807"/>
    </source>
</evidence>
<dbReference type="EC" id="4.1.2.50" evidence="4"/>
<comment type="similarity">
    <text evidence="3">Belongs to the PTPS family. QueD subfamily.</text>
</comment>
<dbReference type="Pfam" id="PF01242">
    <property type="entry name" value="PTPS"/>
    <property type="match status" value="1"/>
</dbReference>
<dbReference type="Gene3D" id="3.30.479.10">
    <property type="entry name" value="6-pyruvoyl tetrahydropterin synthase/QueD"/>
    <property type="match status" value="1"/>
</dbReference>
<accession>A0A2N6CWT9</accession>
<dbReference type="PANTHER" id="PTHR12589:SF7">
    <property type="entry name" value="6-PYRUVOYL TETRAHYDROBIOPTERIN SYNTHASE"/>
    <property type="match status" value="1"/>
</dbReference>
<comment type="cofactor">
    <cofactor evidence="1">
        <name>Zn(2+)</name>
        <dbReference type="ChEBI" id="CHEBI:29105"/>
    </cofactor>
</comment>
<evidence type="ECO:0000256" key="6">
    <source>
        <dbReference type="ARBA" id="ARBA00022723"/>
    </source>
</evidence>
<evidence type="ECO:0000313" key="12">
    <source>
        <dbReference type="Proteomes" id="UP000235015"/>
    </source>
</evidence>
<dbReference type="Proteomes" id="UP000235015">
    <property type="component" value="Unassembled WGS sequence"/>
</dbReference>
<dbReference type="InterPro" id="IPR007115">
    <property type="entry name" value="6-PTP_synth/QueD"/>
</dbReference>
<dbReference type="AlphaFoldDB" id="A0A2N6CWT9"/>
<evidence type="ECO:0000256" key="3">
    <source>
        <dbReference type="ARBA" id="ARBA00008900"/>
    </source>
</evidence>
<keyword evidence="6" id="KW-0479">Metal-binding</keyword>
<evidence type="ECO:0000256" key="5">
    <source>
        <dbReference type="ARBA" id="ARBA00018141"/>
    </source>
</evidence>
<dbReference type="GO" id="GO:0070497">
    <property type="term" value="F:6-carboxytetrahydropterin synthase activity"/>
    <property type="evidence" value="ECO:0007669"/>
    <property type="project" value="UniProtKB-EC"/>
</dbReference>
<comment type="pathway">
    <text evidence="2">Purine metabolism; 7-cyano-7-deazaguanine biosynthesis.</text>
</comment>
<organism evidence="11 12">
    <name type="scientific">Sedimenticola selenatireducens</name>
    <dbReference type="NCBI Taxonomy" id="191960"/>
    <lineage>
        <taxon>Bacteria</taxon>
        <taxon>Pseudomonadati</taxon>
        <taxon>Pseudomonadota</taxon>
        <taxon>Gammaproteobacteria</taxon>
        <taxon>Chromatiales</taxon>
        <taxon>Sedimenticolaceae</taxon>
        <taxon>Sedimenticola</taxon>
    </lineage>
</organism>
<comment type="catalytic activity">
    <reaction evidence="10">
        <text>7,8-dihydroneopterin 3'-triphosphate + H2O = 6-carboxy-5,6,7,8-tetrahydropterin + triphosphate + acetaldehyde + 2 H(+)</text>
        <dbReference type="Rhea" id="RHEA:27966"/>
        <dbReference type="ChEBI" id="CHEBI:15343"/>
        <dbReference type="ChEBI" id="CHEBI:15377"/>
        <dbReference type="ChEBI" id="CHEBI:15378"/>
        <dbReference type="ChEBI" id="CHEBI:18036"/>
        <dbReference type="ChEBI" id="CHEBI:58462"/>
        <dbReference type="ChEBI" id="CHEBI:61032"/>
        <dbReference type="EC" id="4.1.2.50"/>
    </reaction>
</comment>
<reference evidence="11 12" key="1">
    <citation type="submission" date="2017-11" db="EMBL/GenBank/DDBJ databases">
        <title>Genome-resolved metagenomics identifies genetic mobility, metabolic interactions, and unexpected diversity in perchlorate-reducing communities.</title>
        <authorList>
            <person name="Barnum T.P."/>
            <person name="Figueroa I.A."/>
            <person name="Carlstrom C.I."/>
            <person name="Lucas L.N."/>
            <person name="Engelbrektson A.L."/>
            <person name="Coates J.D."/>
        </authorList>
    </citation>
    <scope>NUCLEOTIDE SEQUENCE [LARGE SCALE GENOMIC DNA]</scope>
    <source>
        <strain evidence="11">BM301</strain>
    </source>
</reference>
<protein>
    <recommendedName>
        <fullName evidence="5">6-carboxy-5,6,7,8-tetrahydropterin synthase</fullName>
        <ecNumber evidence="4">4.1.2.50</ecNumber>
    </recommendedName>
    <alternativeName>
        <fullName evidence="9">Queuosine biosynthesis protein QueD</fullName>
    </alternativeName>
</protein>
<dbReference type="SUPFAM" id="SSF55620">
    <property type="entry name" value="Tetrahydrobiopterin biosynthesis enzymes-like"/>
    <property type="match status" value="1"/>
</dbReference>
<evidence type="ECO:0000313" key="11">
    <source>
        <dbReference type="EMBL" id="PLX61733.1"/>
    </source>
</evidence>
<name>A0A2N6CWT9_9GAMM</name>
<comment type="caution">
    <text evidence="11">The sequence shown here is derived from an EMBL/GenBank/DDBJ whole genome shotgun (WGS) entry which is preliminary data.</text>
</comment>
<evidence type="ECO:0000256" key="8">
    <source>
        <dbReference type="ARBA" id="ARBA00023239"/>
    </source>
</evidence>
<keyword evidence="7" id="KW-0862">Zinc</keyword>
<evidence type="ECO:0000256" key="9">
    <source>
        <dbReference type="ARBA" id="ARBA00031449"/>
    </source>
</evidence>
<dbReference type="InterPro" id="IPR038418">
    <property type="entry name" value="6-PTP_synth/QueD_sf"/>
</dbReference>